<sequence>MSKAVVGLLAGLLLAIAATAGFGAFLLAVVFGVVGLGVGAQLDGSLDLKALVPGRSRG</sequence>
<accession>A0ABU8RFH5</accession>
<reference evidence="1 2" key="1">
    <citation type="journal article" date="2017" name="Int. J. Syst. Evol. Microbiol.">
        <title>Pseudokineococcus basanitobsidens sp. nov., isolated from volcanic rock.</title>
        <authorList>
            <person name="Lee D.W."/>
            <person name="Park M.Y."/>
            <person name="Kim J.J."/>
            <person name="Kim B.S."/>
        </authorList>
    </citation>
    <scope>NUCLEOTIDE SEQUENCE [LARGE SCALE GENOMIC DNA]</scope>
    <source>
        <strain evidence="1 2">DSM 103726</strain>
    </source>
</reference>
<dbReference type="RefSeq" id="WP_339573203.1">
    <property type="nucleotide sequence ID" value="NZ_JBBIAA010000001.1"/>
</dbReference>
<dbReference type="Proteomes" id="UP001387100">
    <property type="component" value="Unassembled WGS sequence"/>
</dbReference>
<organism evidence="1 2">
    <name type="scientific">Pseudokineococcus basanitobsidens</name>
    <dbReference type="NCBI Taxonomy" id="1926649"/>
    <lineage>
        <taxon>Bacteria</taxon>
        <taxon>Bacillati</taxon>
        <taxon>Actinomycetota</taxon>
        <taxon>Actinomycetes</taxon>
        <taxon>Kineosporiales</taxon>
        <taxon>Kineosporiaceae</taxon>
        <taxon>Pseudokineococcus</taxon>
    </lineage>
</organism>
<evidence type="ECO:0000313" key="1">
    <source>
        <dbReference type="EMBL" id="MEJ5943811.1"/>
    </source>
</evidence>
<proteinExistence type="predicted"/>
<name>A0ABU8RFH5_9ACTN</name>
<keyword evidence="2" id="KW-1185">Reference proteome</keyword>
<evidence type="ECO:0000313" key="2">
    <source>
        <dbReference type="Proteomes" id="UP001387100"/>
    </source>
</evidence>
<comment type="caution">
    <text evidence="1">The sequence shown here is derived from an EMBL/GenBank/DDBJ whole genome shotgun (WGS) entry which is preliminary data.</text>
</comment>
<protein>
    <submittedName>
        <fullName evidence="1">DUF2273 domain-containing protein</fullName>
    </submittedName>
</protein>
<dbReference type="EMBL" id="JBBIAA010000001">
    <property type="protein sequence ID" value="MEJ5943811.1"/>
    <property type="molecule type" value="Genomic_DNA"/>
</dbReference>
<gene>
    <name evidence="1" type="ORF">WDZ17_00695</name>
</gene>